<keyword evidence="9" id="KW-0677">Repeat</keyword>
<feature type="transmembrane region" description="Helical" evidence="17">
    <location>
        <begin position="65"/>
        <end position="89"/>
    </location>
</feature>
<dbReference type="InterPro" id="IPR011990">
    <property type="entry name" value="TPR-like_helical_dom_sf"/>
</dbReference>
<evidence type="ECO:0000256" key="9">
    <source>
        <dbReference type="ARBA" id="ARBA00022737"/>
    </source>
</evidence>
<dbReference type="SUPFAM" id="SSF48452">
    <property type="entry name" value="TPR-like"/>
    <property type="match status" value="1"/>
</dbReference>
<accession>A0AA36DTX3</accession>
<dbReference type="GO" id="GO:0016020">
    <property type="term" value="C:membrane"/>
    <property type="evidence" value="ECO:0007669"/>
    <property type="project" value="UniProtKB-SubCell"/>
</dbReference>
<keyword evidence="13 17" id="KW-0472">Membrane</keyword>
<dbReference type="AlphaFoldDB" id="A0AA36DTX3"/>
<dbReference type="EMBL" id="CATQJL010000112">
    <property type="protein sequence ID" value="CAJ0593699.1"/>
    <property type="molecule type" value="Genomic_DNA"/>
</dbReference>
<dbReference type="InterPro" id="IPR052346">
    <property type="entry name" value="O-mannosyl-transferase_TMTC"/>
</dbReference>
<feature type="transmembrane region" description="Helical" evidence="17">
    <location>
        <begin position="12"/>
        <end position="33"/>
    </location>
</feature>
<evidence type="ECO:0000256" key="16">
    <source>
        <dbReference type="PROSITE-ProRule" id="PRU00339"/>
    </source>
</evidence>
<dbReference type="GO" id="GO:0030968">
    <property type="term" value="P:endoplasmic reticulum unfolded protein response"/>
    <property type="evidence" value="ECO:0007669"/>
    <property type="project" value="TreeGrafter"/>
</dbReference>
<comment type="catalytic activity">
    <reaction evidence="14">
        <text>a di-trans,poly-cis-dolichyl beta-D-mannosyl phosphate + L-threonyl-[protein] = 3-O-(alpha-D-mannosyl)-L-threonyl-[protein] + a di-trans,poly-cis-dolichyl phosphate + H(+)</text>
        <dbReference type="Rhea" id="RHEA:53396"/>
        <dbReference type="Rhea" id="RHEA-COMP:11060"/>
        <dbReference type="Rhea" id="RHEA-COMP:13547"/>
        <dbReference type="Rhea" id="RHEA-COMP:19498"/>
        <dbReference type="Rhea" id="RHEA-COMP:19501"/>
        <dbReference type="ChEBI" id="CHEBI:15378"/>
        <dbReference type="ChEBI" id="CHEBI:30013"/>
        <dbReference type="ChEBI" id="CHEBI:57683"/>
        <dbReference type="ChEBI" id="CHEBI:58211"/>
        <dbReference type="ChEBI" id="CHEBI:137323"/>
        <dbReference type="EC" id="2.4.1.109"/>
    </reaction>
</comment>
<dbReference type="Pfam" id="PF08409">
    <property type="entry name" value="TMTC_DUF1736"/>
    <property type="match status" value="1"/>
</dbReference>
<dbReference type="Gene3D" id="1.25.40.10">
    <property type="entry name" value="Tetratricopeptide repeat domain"/>
    <property type="match status" value="3"/>
</dbReference>
<dbReference type="Pfam" id="PF00515">
    <property type="entry name" value="TPR_1"/>
    <property type="match status" value="2"/>
</dbReference>
<keyword evidence="12 17" id="KW-1133">Transmembrane helix</keyword>
<evidence type="ECO:0000256" key="3">
    <source>
        <dbReference type="ARBA" id="ARBA00004240"/>
    </source>
</evidence>
<comment type="function">
    <text evidence="1">Transfers mannosyl residues to the hydroxyl group of serine or threonine residues.</text>
</comment>
<dbReference type="PANTHER" id="PTHR44227:SF3">
    <property type="entry name" value="PROTEIN O-MANNOSYL-TRANSFERASE TMTC4"/>
    <property type="match status" value="1"/>
</dbReference>
<name>A0AA36DTX3_CYLNA</name>
<dbReference type="InterPro" id="IPR013618">
    <property type="entry name" value="TMTC_DUF1736"/>
</dbReference>
<dbReference type="PROSITE" id="PS50005">
    <property type="entry name" value="TPR"/>
    <property type="match status" value="3"/>
</dbReference>
<evidence type="ECO:0000256" key="4">
    <source>
        <dbReference type="ARBA" id="ARBA00004922"/>
    </source>
</evidence>
<dbReference type="GO" id="GO:0004169">
    <property type="term" value="F:dolichyl-phosphate-mannose-protein mannosyltransferase activity"/>
    <property type="evidence" value="ECO:0007669"/>
    <property type="project" value="UniProtKB-EC"/>
</dbReference>
<sequence>MASYSYIWLINLRLLLLPYSLCFDYSMGCIPPITAWSDYRVLSLPAMAFMLVVNLYALYNYNNRLFIFGAVVGGIGFLPASNLLITVGFTVAERVLYLPSAGLCIMVAVVYVRASRYYRNMDKICLAVLVIAMKMTYQRSEEWRTELDLYTSGLRVCPENAKIHYNLGKVLSKTGNVEAAEHDYWNAVRLNPNYEHALNNLANVLESKGRSADAEHLLKQALRKRPTFAVAWMNLGITLMNQGKYQESLEAYRKSLQLRPNNVDCIFNLGNLYQRLGKPLCALESWSNATRLNSNHNQAVTNLLVLLDELERCDDVLEAAKTLPETMLRNVAAIAFQVGTCLGKNGSFVEAERHFKRVLQLSPSNAMYHANLGVLYQRWARYELAEYYYRKHCHLEETSM</sequence>
<keyword evidence="7" id="KW-0808">Transferase</keyword>
<dbReference type="GO" id="GO:0005783">
    <property type="term" value="C:endoplasmic reticulum"/>
    <property type="evidence" value="ECO:0007669"/>
    <property type="project" value="UniProtKB-SubCell"/>
</dbReference>
<protein>
    <recommendedName>
        <fullName evidence="6">dolichyl-phosphate-mannose--protein mannosyltransferase</fullName>
        <ecNumber evidence="6">2.4.1.109</ecNumber>
    </recommendedName>
</protein>
<evidence type="ECO:0000256" key="1">
    <source>
        <dbReference type="ARBA" id="ARBA00003582"/>
    </source>
</evidence>
<organism evidence="19 20">
    <name type="scientific">Cylicocyclus nassatus</name>
    <name type="common">Nematode worm</name>
    <dbReference type="NCBI Taxonomy" id="53992"/>
    <lineage>
        <taxon>Eukaryota</taxon>
        <taxon>Metazoa</taxon>
        <taxon>Ecdysozoa</taxon>
        <taxon>Nematoda</taxon>
        <taxon>Chromadorea</taxon>
        <taxon>Rhabditida</taxon>
        <taxon>Rhabditina</taxon>
        <taxon>Rhabditomorpha</taxon>
        <taxon>Strongyloidea</taxon>
        <taxon>Strongylidae</taxon>
        <taxon>Cylicocyclus</taxon>
    </lineage>
</organism>
<evidence type="ECO:0000313" key="19">
    <source>
        <dbReference type="EMBL" id="CAJ0593699.1"/>
    </source>
</evidence>
<gene>
    <name evidence="19" type="ORF">CYNAS_LOCUS5682</name>
</gene>
<comment type="pathway">
    <text evidence="4">Protein modification; protein glycosylation.</text>
</comment>
<comment type="subcellular location">
    <subcellularLocation>
        <location evidence="3">Endoplasmic reticulum</location>
    </subcellularLocation>
    <subcellularLocation>
        <location evidence="2">Membrane</location>
        <topology evidence="2">Multi-pass membrane protein</topology>
    </subcellularLocation>
</comment>
<feature type="repeat" description="TPR" evidence="16">
    <location>
        <begin position="161"/>
        <end position="194"/>
    </location>
</feature>
<evidence type="ECO:0000256" key="7">
    <source>
        <dbReference type="ARBA" id="ARBA00022679"/>
    </source>
</evidence>
<evidence type="ECO:0000256" key="13">
    <source>
        <dbReference type="ARBA" id="ARBA00023136"/>
    </source>
</evidence>
<feature type="repeat" description="TPR" evidence="16">
    <location>
        <begin position="332"/>
        <end position="365"/>
    </location>
</feature>
<feature type="transmembrane region" description="Helical" evidence="17">
    <location>
        <begin position="39"/>
        <end position="58"/>
    </location>
</feature>
<evidence type="ECO:0000256" key="2">
    <source>
        <dbReference type="ARBA" id="ARBA00004141"/>
    </source>
</evidence>
<evidence type="ECO:0000256" key="14">
    <source>
        <dbReference type="ARBA" id="ARBA00045085"/>
    </source>
</evidence>
<evidence type="ECO:0000256" key="6">
    <source>
        <dbReference type="ARBA" id="ARBA00012839"/>
    </source>
</evidence>
<evidence type="ECO:0000256" key="8">
    <source>
        <dbReference type="ARBA" id="ARBA00022692"/>
    </source>
</evidence>
<feature type="repeat" description="TPR" evidence="16">
    <location>
        <begin position="229"/>
        <end position="262"/>
    </location>
</feature>
<evidence type="ECO:0000256" key="17">
    <source>
        <dbReference type="SAM" id="Phobius"/>
    </source>
</evidence>
<feature type="domain" description="DUF1736" evidence="18">
    <location>
        <begin position="2"/>
        <end position="51"/>
    </location>
</feature>
<dbReference type="Pfam" id="PF13374">
    <property type="entry name" value="TPR_10"/>
    <property type="match status" value="1"/>
</dbReference>
<evidence type="ECO:0000256" key="12">
    <source>
        <dbReference type="ARBA" id="ARBA00022989"/>
    </source>
</evidence>
<keyword evidence="11" id="KW-0256">Endoplasmic reticulum</keyword>
<evidence type="ECO:0000259" key="18">
    <source>
        <dbReference type="Pfam" id="PF08409"/>
    </source>
</evidence>
<reference evidence="19" key="1">
    <citation type="submission" date="2023-07" db="EMBL/GenBank/DDBJ databases">
        <authorList>
            <consortium name="CYATHOMIX"/>
        </authorList>
    </citation>
    <scope>NUCLEOTIDE SEQUENCE</scope>
    <source>
        <strain evidence="19">N/A</strain>
    </source>
</reference>
<comment type="caution">
    <text evidence="19">The sequence shown here is derived from an EMBL/GenBank/DDBJ whole genome shotgun (WGS) entry which is preliminary data.</text>
</comment>
<dbReference type="PANTHER" id="PTHR44227">
    <property type="match status" value="1"/>
</dbReference>
<feature type="transmembrane region" description="Helical" evidence="17">
    <location>
        <begin position="95"/>
        <end position="114"/>
    </location>
</feature>
<comment type="similarity">
    <text evidence="5">Belongs to the TMTC family.</text>
</comment>
<keyword evidence="10 16" id="KW-0802">TPR repeat</keyword>
<evidence type="ECO:0000256" key="10">
    <source>
        <dbReference type="ARBA" id="ARBA00022803"/>
    </source>
</evidence>
<keyword evidence="8 17" id="KW-0812">Transmembrane</keyword>
<dbReference type="PROSITE" id="PS50293">
    <property type="entry name" value="TPR_REGION"/>
    <property type="match status" value="1"/>
</dbReference>
<dbReference type="EC" id="2.4.1.109" evidence="6"/>
<proteinExistence type="inferred from homology"/>
<dbReference type="SMART" id="SM00028">
    <property type="entry name" value="TPR"/>
    <property type="match status" value="6"/>
</dbReference>
<evidence type="ECO:0000256" key="5">
    <source>
        <dbReference type="ARBA" id="ARBA00007882"/>
    </source>
</evidence>
<evidence type="ECO:0000313" key="20">
    <source>
        <dbReference type="Proteomes" id="UP001176961"/>
    </source>
</evidence>
<evidence type="ECO:0000256" key="11">
    <source>
        <dbReference type="ARBA" id="ARBA00022824"/>
    </source>
</evidence>
<dbReference type="Proteomes" id="UP001176961">
    <property type="component" value="Unassembled WGS sequence"/>
</dbReference>
<keyword evidence="20" id="KW-1185">Reference proteome</keyword>
<comment type="catalytic activity">
    <reaction evidence="15">
        <text>a di-trans,poly-cis-dolichyl beta-D-mannosyl phosphate + L-seryl-[protein] = 3-O-(alpha-D-mannosyl)-L-seryl-[protein] + a di-trans,poly-cis-dolichyl phosphate + H(+)</text>
        <dbReference type="Rhea" id="RHEA:17377"/>
        <dbReference type="Rhea" id="RHEA-COMP:9863"/>
        <dbReference type="Rhea" id="RHEA-COMP:13546"/>
        <dbReference type="Rhea" id="RHEA-COMP:19498"/>
        <dbReference type="Rhea" id="RHEA-COMP:19501"/>
        <dbReference type="ChEBI" id="CHEBI:15378"/>
        <dbReference type="ChEBI" id="CHEBI:29999"/>
        <dbReference type="ChEBI" id="CHEBI:57683"/>
        <dbReference type="ChEBI" id="CHEBI:58211"/>
        <dbReference type="ChEBI" id="CHEBI:137321"/>
        <dbReference type="EC" id="2.4.1.109"/>
    </reaction>
</comment>
<dbReference type="InterPro" id="IPR019734">
    <property type="entry name" value="TPR_rpt"/>
</dbReference>
<evidence type="ECO:0000256" key="15">
    <source>
        <dbReference type="ARBA" id="ARBA00045102"/>
    </source>
</evidence>